<gene>
    <name evidence="2" type="ORF">TTHERM_000128739</name>
</gene>
<dbReference type="GeneID" id="24437408"/>
<dbReference type="Proteomes" id="UP000009168">
    <property type="component" value="Unassembled WGS sequence"/>
</dbReference>
<evidence type="ECO:0000256" key="1">
    <source>
        <dbReference type="SAM" id="Phobius"/>
    </source>
</evidence>
<proteinExistence type="predicted"/>
<keyword evidence="1" id="KW-0472">Membrane</keyword>
<dbReference type="InParanoid" id="W7XI52"/>
<keyword evidence="1 2" id="KW-0812">Transmembrane</keyword>
<dbReference type="AlphaFoldDB" id="W7XI52"/>
<reference evidence="3" key="1">
    <citation type="journal article" date="2006" name="PLoS Biol.">
        <title>Macronuclear genome sequence of the ciliate Tetrahymena thermophila, a model eukaryote.</title>
        <authorList>
            <person name="Eisen J.A."/>
            <person name="Coyne R.S."/>
            <person name="Wu M."/>
            <person name="Wu D."/>
            <person name="Thiagarajan M."/>
            <person name="Wortman J.R."/>
            <person name="Badger J.H."/>
            <person name="Ren Q."/>
            <person name="Amedeo P."/>
            <person name="Jones K.M."/>
            <person name="Tallon L.J."/>
            <person name="Delcher A.L."/>
            <person name="Salzberg S.L."/>
            <person name="Silva J.C."/>
            <person name="Haas B.J."/>
            <person name="Majoros W.H."/>
            <person name="Farzad M."/>
            <person name="Carlton J.M."/>
            <person name="Smith R.K. Jr."/>
            <person name="Garg J."/>
            <person name="Pearlman R.E."/>
            <person name="Karrer K.M."/>
            <person name="Sun L."/>
            <person name="Manning G."/>
            <person name="Elde N.C."/>
            <person name="Turkewitz A.P."/>
            <person name="Asai D.J."/>
            <person name="Wilkes D.E."/>
            <person name="Wang Y."/>
            <person name="Cai H."/>
            <person name="Collins K."/>
            <person name="Stewart B.A."/>
            <person name="Lee S.R."/>
            <person name="Wilamowska K."/>
            <person name="Weinberg Z."/>
            <person name="Ruzzo W.L."/>
            <person name="Wloga D."/>
            <person name="Gaertig J."/>
            <person name="Frankel J."/>
            <person name="Tsao C.-C."/>
            <person name="Gorovsky M.A."/>
            <person name="Keeling P.J."/>
            <person name="Waller R.F."/>
            <person name="Patron N.J."/>
            <person name="Cherry J.M."/>
            <person name="Stover N.A."/>
            <person name="Krieger C.J."/>
            <person name="del Toro C."/>
            <person name="Ryder H.F."/>
            <person name="Williamson S.C."/>
            <person name="Barbeau R.A."/>
            <person name="Hamilton E.P."/>
            <person name="Orias E."/>
        </authorList>
    </citation>
    <scope>NUCLEOTIDE SEQUENCE [LARGE SCALE GENOMIC DNA]</scope>
    <source>
        <strain evidence="3">SB210</strain>
    </source>
</reference>
<evidence type="ECO:0000313" key="2">
    <source>
        <dbReference type="EMBL" id="EWS74321.1"/>
    </source>
</evidence>
<organism evidence="2 3">
    <name type="scientific">Tetrahymena thermophila (strain SB210)</name>
    <dbReference type="NCBI Taxonomy" id="312017"/>
    <lineage>
        <taxon>Eukaryota</taxon>
        <taxon>Sar</taxon>
        <taxon>Alveolata</taxon>
        <taxon>Ciliophora</taxon>
        <taxon>Intramacronucleata</taxon>
        <taxon>Oligohymenophorea</taxon>
        <taxon>Hymenostomatida</taxon>
        <taxon>Tetrahymenina</taxon>
        <taxon>Tetrahymenidae</taxon>
        <taxon>Tetrahymena</taxon>
    </lineage>
</organism>
<feature type="transmembrane region" description="Helical" evidence="1">
    <location>
        <begin position="51"/>
        <end position="74"/>
    </location>
</feature>
<accession>W7XI52</accession>
<protein>
    <submittedName>
        <fullName evidence="2">Transmembrane protein, putative</fullName>
    </submittedName>
</protein>
<name>W7XI52_TETTS</name>
<sequence length="131" mass="16395">MNKQPWYQNYFMYIMDEQYQNCQSCYFHYCQLNIQLIQFRFRSLFKYQITYLQVFQCLIILVLSFFHCFFYLCFSQNFYSTMEMENLQLSDLKYFKWFQIFDINWLKTHNSTNNSNCFSFLYQISTGNYPI</sequence>
<keyword evidence="1" id="KW-1133">Transmembrane helix</keyword>
<dbReference type="RefSeq" id="XP_012653142.1">
    <property type="nucleotide sequence ID" value="XM_012797688.1"/>
</dbReference>
<dbReference type="EMBL" id="GG662699">
    <property type="protein sequence ID" value="EWS74321.1"/>
    <property type="molecule type" value="Genomic_DNA"/>
</dbReference>
<dbReference type="KEGG" id="tet:TTHERM_000128739"/>
<keyword evidence="3" id="KW-1185">Reference proteome</keyword>
<evidence type="ECO:0000313" key="3">
    <source>
        <dbReference type="Proteomes" id="UP000009168"/>
    </source>
</evidence>